<evidence type="ECO:0000256" key="1">
    <source>
        <dbReference type="SAM" id="MobiDB-lite"/>
    </source>
</evidence>
<feature type="region of interest" description="Disordered" evidence="1">
    <location>
        <begin position="20"/>
        <end position="76"/>
    </location>
</feature>
<dbReference type="Proteomes" id="UP001164746">
    <property type="component" value="Chromosome 3"/>
</dbReference>
<protein>
    <submittedName>
        <fullName evidence="2">Uncharacterized protein</fullName>
    </submittedName>
</protein>
<feature type="compositionally biased region" description="Basic residues" evidence="1">
    <location>
        <begin position="39"/>
        <end position="52"/>
    </location>
</feature>
<organism evidence="2 3">
    <name type="scientific">Mya arenaria</name>
    <name type="common">Soft-shell clam</name>
    <dbReference type="NCBI Taxonomy" id="6604"/>
    <lineage>
        <taxon>Eukaryota</taxon>
        <taxon>Metazoa</taxon>
        <taxon>Spiralia</taxon>
        <taxon>Lophotrochozoa</taxon>
        <taxon>Mollusca</taxon>
        <taxon>Bivalvia</taxon>
        <taxon>Autobranchia</taxon>
        <taxon>Heteroconchia</taxon>
        <taxon>Euheterodonta</taxon>
        <taxon>Imparidentia</taxon>
        <taxon>Neoheterodontei</taxon>
        <taxon>Myida</taxon>
        <taxon>Myoidea</taxon>
        <taxon>Myidae</taxon>
        <taxon>Mya</taxon>
    </lineage>
</organism>
<sequence>MTTKKPRRKNKSHQYLWRSPYPQQLRTFPSLERAPQPHPLRRRRRVRKRRKPIRTEDHGASMASGLVYKRSKINLK</sequence>
<reference evidence="2" key="1">
    <citation type="submission" date="2022-11" db="EMBL/GenBank/DDBJ databases">
        <title>Centuries of genome instability and evolution in soft-shell clam transmissible cancer (bioRxiv).</title>
        <authorList>
            <person name="Hart S.F.M."/>
            <person name="Yonemitsu M.A."/>
            <person name="Giersch R.M."/>
            <person name="Beal B.F."/>
            <person name="Arriagada G."/>
            <person name="Davis B.W."/>
            <person name="Ostrander E.A."/>
            <person name="Goff S.P."/>
            <person name="Metzger M.J."/>
        </authorList>
    </citation>
    <scope>NUCLEOTIDE SEQUENCE</scope>
    <source>
        <strain evidence="2">MELC-2E11</strain>
        <tissue evidence="2">Siphon/mantle</tissue>
    </source>
</reference>
<evidence type="ECO:0000313" key="3">
    <source>
        <dbReference type="Proteomes" id="UP001164746"/>
    </source>
</evidence>
<dbReference type="EMBL" id="CP111014">
    <property type="protein sequence ID" value="WAQ98952.1"/>
    <property type="molecule type" value="Genomic_DNA"/>
</dbReference>
<keyword evidence="3" id="KW-1185">Reference proteome</keyword>
<evidence type="ECO:0000313" key="2">
    <source>
        <dbReference type="EMBL" id="WAQ98952.1"/>
    </source>
</evidence>
<gene>
    <name evidence="2" type="ORF">MAR_023325</name>
</gene>
<accession>A0ABY7DMN4</accession>
<name>A0ABY7DMN4_MYAAR</name>
<proteinExistence type="predicted"/>